<comment type="similarity">
    <text evidence="1 2">Belongs to the glycosyl hydrolase 31 family.</text>
</comment>
<evidence type="ECO:0000259" key="3">
    <source>
        <dbReference type="Pfam" id="PF01055"/>
    </source>
</evidence>
<dbReference type="InterPro" id="IPR011013">
    <property type="entry name" value="Gal_mutarotase_sf_dom"/>
</dbReference>
<dbReference type="AlphaFoldDB" id="A0A975IWT7"/>
<feature type="domain" description="Glycoside hydrolase family 31 TIM barrel" evidence="3">
    <location>
        <begin position="255"/>
        <end position="564"/>
    </location>
</feature>
<dbReference type="Pfam" id="PF01055">
    <property type="entry name" value="Glyco_hydro_31_2nd"/>
    <property type="match status" value="1"/>
</dbReference>
<accession>A0A975IWT7</accession>
<dbReference type="InterPro" id="IPR052990">
    <property type="entry name" value="Sulfoquinovosidase_GH31"/>
</dbReference>
<evidence type="ECO:0000313" key="5">
    <source>
        <dbReference type="EMBL" id="QUD88711.1"/>
    </source>
</evidence>
<dbReference type="CDD" id="cd06594">
    <property type="entry name" value="GH31_glucosidase_YihQ"/>
    <property type="match status" value="1"/>
</dbReference>
<evidence type="ECO:0000259" key="4">
    <source>
        <dbReference type="Pfam" id="PF21365"/>
    </source>
</evidence>
<dbReference type="EMBL" id="CP073078">
    <property type="protein sequence ID" value="QUD88711.1"/>
    <property type="molecule type" value="Genomic_DNA"/>
</dbReference>
<gene>
    <name evidence="5" type="ORF">KCG34_02145</name>
</gene>
<dbReference type="CDD" id="cd14752">
    <property type="entry name" value="GH31_N"/>
    <property type="match status" value="1"/>
</dbReference>
<dbReference type="SUPFAM" id="SSF51445">
    <property type="entry name" value="(Trans)glycosidases"/>
    <property type="match status" value="1"/>
</dbReference>
<organism evidence="5 6">
    <name type="scientific">Phenylobacterium montanum</name>
    <dbReference type="NCBI Taxonomy" id="2823693"/>
    <lineage>
        <taxon>Bacteria</taxon>
        <taxon>Pseudomonadati</taxon>
        <taxon>Pseudomonadota</taxon>
        <taxon>Alphaproteobacteria</taxon>
        <taxon>Caulobacterales</taxon>
        <taxon>Caulobacteraceae</taxon>
        <taxon>Phenylobacterium</taxon>
    </lineage>
</organism>
<sequence length="671" mass="74675">MQLIDQADGFDLALDGRIVARHRAAAPMIFVGQGEPSVQMNKGHFKIDDYVVARVPLAHARIVRRDGEVRLAFSAGPSDASSLTLVVTGGENDAAIRFEGADASINRLWLRIAAEQEERVWGGGEQLSYFDMRGRRFPMWTSEPGNGRDKSTLMTFKADRTGSGGDYYNTNYPQPTWLSSRRYALHVETTAYSAFDFRHGDFHEIEVWAVPERIELWARDHFIDLVRALSDRFGRQPPLPDWVLQGAIVGLKDGERSFERLEAFRAAGAAISGIWCEDWVGLRITTFGRRLYWDWKWDPKRYPGLDRKIPELAGEGVRFLGYVNPYLCVDGELYPHAAAEGYLALRPDADEPYIVDFGEFDCGIVDFTNPKAAAWFEDVVIGRNMLDFGLSGWMADFGEYLPHDVRLASGLDGMLAHNAWPTLWGQVNARAVASRGKTGEALFFMRAGFTGVQAHCPLLWAGDQSVDFTRHDGLPSVICAALSSGLVGNAFHHSDIGGYTSLYGNVRTAELMQRWSEMAAFTPVMRSHEGNRPDQNLQLDQDPDVLAHFARMTRIYRHLAPYLAELSQEAATTGVPVQRPLFLHFEGDPRAFECQVSYLYGPDLLVAPVLEAGAERWSAYLPAGAEWRHLWSGETFAGGAEVSVAAPIGQPPVFYRADAARADLFAALATL</sequence>
<dbReference type="GO" id="GO:0005975">
    <property type="term" value="P:carbohydrate metabolic process"/>
    <property type="evidence" value="ECO:0007669"/>
    <property type="project" value="InterPro"/>
</dbReference>
<keyword evidence="2 5" id="KW-0378">Hydrolase</keyword>
<dbReference type="EC" id="3.2.1.20" evidence="5"/>
<dbReference type="PANTHER" id="PTHR46959:SF2">
    <property type="entry name" value="SULFOQUINOVOSIDASE"/>
    <property type="match status" value="1"/>
</dbReference>
<dbReference type="InterPro" id="IPR017853">
    <property type="entry name" value="GH"/>
</dbReference>
<dbReference type="KEGG" id="caul:KCG34_02145"/>
<dbReference type="InterPro" id="IPR048395">
    <property type="entry name" value="Glyco_hydro_31_C"/>
</dbReference>
<dbReference type="Gene3D" id="2.60.40.1760">
    <property type="entry name" value="glycosyl hydrolase (family 31)"/>
    <property type="match status" value="1"/>
</dbReference>
<dbReference type="PANTHER" id="PTHR46959">
    <property type="entry name" value="SULFOQUINOVOSIDASE"/>
    <property type="match status" value="1"/>
</dbReference>
<dbReference type="InterPro" id="IPR013780">
    <property type="entry name" value="Glyco_hydro_b"/>
</dbReference>
<dbReference type="NCBIfam" id="NF007746">
    <property type="entry name" value="PRK10426.1"/>
    <property type="match status" value="1"/>
</dbReference>
<dbReference type="GO" id="GO:0004558">
    <property type="term" value="F:alpha-1,4-glucosidase activity"/>
    <property type="evidence" value="ECO:0007669"/>
    <property type="project" value="UniProtKB-EC"/>
</dbReference>
<name>A0A975IWT7_9CAUL</name>
<dbReference type="RefSeq" id="WP_211938761.1">
    <property type="nucleotide sequence ID" value="NZ_CP073078.1"/>
</dbReference>
<dbReference type="Pfam" id="PF21365">
    <property type="entry name" value="Glyco_hydro_31_3rd"/>
    <property type="match status" value="1"/>
</dbReference>
<evidence type="ECO:0000313" key="6">
    <source>
        <dbReference type="Proteomes" id="UP000676409"/>
    </source>
</evidence>
<dbReference type="SUPFAM" id="SSF51011">
    <property type="entry name" value="Glycosyl hydrolase domain"/>
    <property type="match status" value="1"/>
</dbReference>
<dbReference type="SUPFAM" id="SSF74650">
    <property type="entry name" value="Galactose mutarotase-like"/>
    <property type="match status" value="1"/>
</dbReference>
<dbReference type="Gene3D" id="2.60.40.1180">
    <property type="entry name" value="Golgi alpha-mannosidase II"/>
    <property type="match status" value="1"/>
</dbReference>
<reference evidence="5" key="1">
    <citation type="submission" date="2021-04" db="EMBL/GenBank/DDBJ databases">
        <title>The complete genome sequence of Caulobacter sp. S6.</title>
        <authorList>
            <person name="Tang Y."/>
            <person name="Ouyang W."/>
            <person name="Liu Q."/>
            <person name="Huang B."/>
            <person name="Guo Z."/>
            <person name="Lei P."/>
        </authorList>
    </citation>
    <scope>NUCLEOTIDE SEQUENCE</scope>
    <source>
        <strain evidence="5">S6</strain>
    </source>
</reference>
<evidence type="ECO:0000256" key="2">
    <source>
        <dbReference type="RuleBase" id="RU361185"/>
    </source>
</evidence>
<keyword evidence="6" id="KW-1185">Reference proteome</keyword>
<dbReference type="InterPro" id="IPR044112">
    <property type="entry name" value="YihQ_TIM-like"/>
</dbReference>
<dbReference type="Proteomes" id="UP000676409">
    <property type="component" value="Chromosome"/>
</dbReference>
<proteinExistence type="inferred from homology"/>
<evidence type="ECO:0000256" key="1">
    <source>
        <dbReference type="ARBA" id="ARBA00007806"/>
    </source>
</evidence>
<protein>
    <submittedName>
        <fullName evidence="5">Alpha-glucosidase</fullName>
        <ecNumber evidence="5">3.2.1.20</ecNumber>
    </submittedName>
</protein>
<keyword evidence="2 5" id="KW-0326">Glycosidase</keyword>
<dbReference type="GO" id="GO:0030246">
    <property type="term" value="F:carbohydrate binding"/>
    <property type="evidence" value="ECO:0007669"/>
    <property type="project" value="InterPro"/>
</dbReference>
<dbReference type="Gene3D" id="3.20.20.80">
    <property type="entry name" value="Glycosidases"/>
    <property type="match status" value="1"/>
</dbReference>
<feature type="domain" description="Glycosyl hydrolase family 31 C-terminal" evidence="4">
    <location>
        <begin position="574"/>
        <end position="659"/>
    </location>
</feature>
<dbReference type="InterPro" id="IPR000322">
    <property type="entry name" value="Glyco_hydro_31_TIM"/>
</dbReference>